<dbReference type="GO" id="GO:0009901">
    <property type="term" value="P:anther dehiscence"/>
    <property type="evidence" value="ECO:0007669"/>
    <property type="project" value="UniProtKB-ARBA"/>
</dbReference>
<evidence type="ECO:0000256" key="9">
    <source>
        <dbReference type="ARBA" id="ARBA00023316"/>
    </source>
</evidence>
<evidence type="ECO:0000256" key="1">
    <source>
        <dbReference type="ARBA" id="ARBA00004191"/>
    </source>
</evidence>
<organism evidence="13 14">
    <name type="scientific">Durio zibethinus</name>
    <name type="common">Durian</name>
    <dbReference type="NCBI Taxonomy" id="66656"/>
    <lineage>
        <taxon>Eukaryota</taxon>
        <taxon>Viridiplantae</taxon>
        <taxon>Streptophyta</taxon>
        <taxon>Embryophyta</taxon>
        <taxon>Tracheophyta</taxon>
        <taxon>Spermatophyta</taxon>
        <taxon>Magnoliopsida</taxon>
        <taxon>eudicotyledons</taxon>
        <taxon>Gunneridae</taxon>
        <taxon>Pentapetalae</taxon>
        <taxon>rosids</taxon>
        <taxon>malvids</taxon>
        <taxon>Malvales</taxon>
        <taxon>Malvaceae</taxon>
        <taxon>Helicteroideae</taxon>
        <taxon>Durio</taxon>
    </lineage>
</organism>
<keyword evidence="4" id="KW-0134">Cell wall</keyword>
<evidence type="ECO:0000256" key="3">
    <source>
        <dbReference type="ARBA" id="ARBA00012736"/>
    </source>
</evidence>
<evidence type="ECO:0000256" key="11">
    <source>
        <dbReference type="PROSITE-ProRule" id="PRU10052"/>
    </source>
</evidence>
<dbReference type="Pfam" id="PF00295">
    <property type="entry name" value="Glyco_hydro_28"/>
    <property type="match status" value="1"/>
</dbReference>
<dbReference type="EC" id="3.2.1.15" evidence="3"/>
<dbReference type="InterPro" id="IPR006626">
    <property type="entry name" value="PbH1"/>
</dbReference>
<evidence type="ECO:0000256" key="12">
    <source>
        <dbReference type="RuleBase" id="RU361169"/>
    </source>
</evidence>
<dbReference type="SUPFAM" id="SSF51126">
    <property type="entry name" value="Pectin lyase-like"/>
    <property type="match status" value="1"/>
</dbReference>
<reference evidence="14" key="1">
    <citation type="submission" date="2025-08" db="UniProtKB">
        <authorList>
            <consortium name="RefSeq"/>
        </authorList>
    </citation>
    <scope>IDENTIFICATION</scope>
    <source>
        <tissue evidence="14">Fruit stalk</tissue>
    </source>
</reference>
<keyword evidence="7 12" id="KW-0378">Hydrolase</keyword>
<keyword evidence="6" id="KW-0732">Signal</keyword>
<dbReference type="PROSITE" id="PS00502">
    <property type="entry name" value="POLYGALACTURONASE"/>
    <property type="match status" value="1"/>
</dbReference>
<evidence type="ECO:0000313" key="14">
    <source>
        <dbReference type="RefSeq" id="XP_022766694.1"/>
    </source>
</evidence>
<comment type="subcellular location">
    <subcellularLocation>
        <location evidence="1">Secreted</location>
        <location evidence="1">Cell wall</location>
    </subcellularLocation>
</comment>
<dbReference type="InterPro" id="IPR011050">
    <property type="entry name" value="Pectin_lyase_fold/virulence"/>
</dbReference>
<dbReference type="RefSeq" id="XP_022766694.1">
    <property type="nucleotide sequence ID" value="XM_022910959.1"/>
</dbReference>
<gene>
    <name evidence="14" type="primary">LOC111311521</name>
</gene>
<name>A0A6P6AP90_DURZI</name>
<dbReference type="FunFam" id="2.160.20.10:FF:000028">
    <property type="entry name" value="Polygalacturonase QRT2"/>
    <property type="match status" value="1"/>
</dbReference>
<dbReference type="InterPro" id="IPR012334">
    <property type="entry name" value="Pectin_lyas_fold"/>
</dbReference>
<dbReference type="PANTHER" id="PTHR31375">
    <property type="match status" value="1"/>
</dbReference>
<evidence type="ECO:0000256" key="5">
    <source>
        <dbReference type="ARBA" id="ARBA00022525"/>
    </source>
</evidence>
<keyword evidence="13" id="KW-1185">Reference proteome</keyword>
<dbReference type="Gene3D" id="2.160.20.10">
    <property type="entry name" value="Single-stranded right-handed beta-helix, Pectin lyase-like"/>
    <property type="match status" value="1"/>
</dbReference>
<evidence type="ECO:0000256" key="4">
    <source>
        <dbReference type="ARBA" id="ARBA00022512"/>
    </source>
</evidence>
<evidence type="ECO:0000256" key="7">
    <source>
        <dbReference type="ARBA" id="ARBA00022801"/>
    </source>
</evidence>
<evidence type="ECO:0000256" key="6">
    <source>
        <dbReference type="ARBA" id="ARBA00022729"/>
    </source>
</evidence>
<dbReference type="InterPro" id="IPR000743">
    <property type="entry name" value="Glyco_hydro_28"/>
</dbReference>
<comment type="similarity">
    <text evidence="2 12">Belongs to the glycosyl hydrolase 28 family.</text>
</comment>
<dbReference type="KEGG" id="dzi:111311521"/>
<comment type="catalytic activity">
    <reaction evidence="10">
        <text>(1,4-alpha-D-galacturonosyl)n+m + H2O = (1,4-alpha-D-galacturonosyl)n + (1,4-alpha-D-galacturonosyl)m.</text>
        <dbReference type="EC" id="3.2.1.15"/>
    </reaction>
</comment>
<protein>
    <recommendedName>
        <fullName evidence="3">endo-polygalacturonase</fullName>
        <ecNumber evidence="3">3.2.1.15</ecNumber>
    </recommendedName>
</protein>
<keyword evidence="5" id="KW-0964">Secreted</keyword>
<dbReference type="GeneID" id="111311521"/>
<accession>A0A6P6AP90</accession>
<dbReference type="GO" id="GO:0004650">
    <property type="term" value="F:polygalacturonase activity"/>
    <property type="evidence" value="ECO:0007669"/>
    <property type="project" value="UniProtKB-EC"/>
</dbReference>
<feature type="active site" evidence="11">
    <location>
        <position position="309"/>
    </location>
</feature>
<dbReference type="OrthoDB" id="187139at2759"/>
<dbReference type="GO" id="GO:0005975">
    <property type="term" value="P:carbohydrate metabolic process"/>
    <property type="evidence" value="ECO:0007669"/>
    <property type="project" value="InterPro"/>
</dbReference>
<evidence type="ECO:0000256" key="8">
    <source>
        <dbReference type="ARBA" id="ARBA00023295"/>
    </source>
</evidence>
<evidence type="ECO:0000256" key="2">
    <source>
        <dbReference type="ARBA" id="ARBA00008834"/>
    </source>
</evidence>
<dbReference type="AlphaFoldDB" id="A0A6P6AP90"/>
<dbReference type="SMART" id="SM00710">
    <property type="entry name" value="PbH1"/>
    <property type="match status" value="5"/>
</dbReference>
<dbReference type="GO" id="GO:0010047">
    <property type="term" value="P:fruit dehiscence"/>
    <property type="evidence" value="ECO:0007669"/>
    <property type="project" value="UniProtKB-ARBA"/>
</dbReference>
<evidence type="ECO:0000313" key="13">
    <source>
        <dbReference type="Proteomes" id="UP000515121"/>
    </source>
</evidence>
<keyword evidence="9" id="KW-0961">Cell wall biogenesis/degradation</keyword>
<proteinExistence type="inferred from homology"/>
<sequence length="459" mass="50213">MALQIRQVLLALYCITIFSLFSRYNFLKDQNPPSSYNYFDHQVLDAAGYDPQAYPSYFSTIEDDKFKDSIRPRAEVISLQRLGITSTSAKAVNVDDFGATGDGTDDTEAFEKAWEEACSSKGAVVVEVPEGKSYLLKPIRFSGPCKSNLTIQIYGTIEASDDRADYKEDRRHWLIFDSVDNLLIEGGGTVNGNGKIWWQNSCKINKHLPCKDAPTALTFYNSKNLKVRNLNIRDAQRIHVSFEQCTNVQASRLTVTAPKKSPNTDGIHVTHTQNIQITNSVIGTGDDCISIVSGSKNVHAMDITCGPGHGISIGSLGSGNSKAYVSGVTVDGAKLSGTTNGMRIKTWQGGSGSASNIIFQNIEMYNVSNPIIIDQNYCDQDKPCNKQSSAVQVKNVVYKNIKGTSASEVAIKFDCSSSHPCQGILLQNVNLQEQRDKTTKAICNYVKLSEGKAVSPQCP</sequence>
<evidence type="ECO:0000256" key="10">
    <source>
        <dbReference type="ARBA" id="ARBA00034074"/>
    </source>
</evidence>
<dbReference type="Proteomes" id="UP000515121">
    <property type="component" value="Unplaced"/>
</dbReference>
<keyword evidence="8 12" id="KW-0326">Glycosidase</keyword>
<dbReference type="GO" id="GO:0009830">
    <property type="term" value="P:cell wall modification involved in abscission"/>
    <property type="evidence" value="ECO:0007669"/>
    <property type="project" value="UniProtKB-ARBA"/>
</dbReference>